<dbReference type="Proteomes" id="UP000283895">
    <property type="component" value="Unassembled WGS sequence"/>
</dbReference>
<feature type="compositionally biased region" description="Polar residues" evidence="1">
    <location>
        <begin position="503"/>
        <end position="515"/>
    </location>
</feature>
<feature type="compositionally biased region" description="Acidic residues" evidence="1">
    <location>
        <begin position="1269"/>
        <end position="1283"/>
    </location>
</feature>
<feature type="region of interest" description="Disordered" evidence="1">
    <location>
        <begin position="1010"/>
        <end position="1126"/>
    </location>
</feature>
<feature type="compositionally biased region" description="Basic and acidic residues" evidence="1">
    <location>
        <begin position="845"/>
        <end position="856"/>
    </location>
</feature>
<name>A0A423WRX9_9PEZI</name>
<feature type="compositionally biased region" description="Polar residues" evidence="1">
    <location>
        <begin position="473"/>
        <end position="487"/>
    </location>
</feature>
<accession>A0A423WRX9</accession>
<keyword evidence="4" id="KW-1185">Reference proteome</keyword>
<dbReference type="SMART" id="SM00976">
    <property type="entry name" value="Telo_bind"/>
    <property type="match status" value="1"/>
</dbReference>
<sequence>MASADGDVEQLLASRTTTPITQLNPDLSDQATRKLHGEVTITWPYSSVNKRFAFLLAEPDFRLRREKGQVRIVLNGPSAEAIRDWELGSGDEVTLALDGVEWAKDEEPARPPGSRLDWQLKFAGKLTLKVTLGETQETKFIHLDQLIPNEPVQAPEPNHLNEIDTTIFDDEPLIEEAPPSPPMAEYATPVFIKRSRPSYGPLFEFDIDDEIEDDGGRRGKGRKRPRYSVKNGRWRYREESDSPEPEVVQKSSSPAPEQNGDAVMEDTPSKPQMTDGACQTDENALLLPPESTENTPSKSWNRTQPSYAFDHRALGPSDAGTTDTGVQASPVKEKATLPEQQLFRQQQPAAETAPEPSNPFASTPGCSEMFQLDSSVRAGFGVSQNSPPTQVPTDQQMQASSLFGTGPAPSQPMFGQPSSIGAGFGVTGGSMVDSVRFGFGQQPQSTFGGMQFTPSQLAPQYYDAHYYPASYPDPQQLSHHDSPASQHSHGREAQTQHEREPEMTSTSINVPSNQVANHDLPLWPIAAQTLDQSHAVSHIDAPEDLLSDDSIPERTPPGMIPPAVEDGTRKPDEMRQEGILSQPVFEQGVPRDALPHGREGSADEDGDSMMSDEEADYDEDEKGDDYDMRNYDRVSDDDEGFDNVGDTLSDGEMLDEDGDDFSEDEEDYDEEDYEEDDYAAPSQYQDAPQMAPRPPAAPVVIDLLSDSDEEDEAPQAPAPPPSNVERPQMDGVAKSEPEEDRGGDQANGGGPQAALPWQQFMEAGRKKHSEEEPEEEPEEEVDEEADEEADEEIEEEAEHGVEEQVDDARTSSYDERFSDGEGSSDYDDDELVDEEIEVEEEEPKSDEVRRDMEMIERSITVDSIASIPEVEEATTSSPPRQHDEAQSHVNEGSEDGLQVEDVTVDVADETRQRTDQDENMIEGGGSPDHVTESFQTQPIEPAASSQMESGDVSASFETQLQQSNEGNDIADRGSPEMDAACQSEPLDLAVSLQMESGDLSASFQTQTAYLNLTDLPEPSQVHEPSREGLDEDVIMDDAPQEEVIDEDNASDSDEDADEEDVEDSTMQLPQEQVKPLGQGSEGDDLEQMAIEPQSEENALEDKTFNGFSDDPHDAQPSLPISQLQADHTAPGVLDISVATVSSHIETQSSDRQMETVETQETEVMLSQPLEAGEGQMSVTDEQGHETVKAASVPGEELGSDAESIKDGRLASDDEAQVDEEKDLAFSEPEPEPLGEENMAASSPPQREAEPEIEQSVEEIQEGADHDPSELSDEDFHDASELPEADGQPSAAHNDDRASFVTADSRASQSRETEEIGSPSTSKPRRKGRKQKDDSNLQFVASTRGQRALSGQPPSPRTTRSKTMTFQKAPSPHNNHEDMSIQLARAALQSPSKSKTPAASANTGQSDLVERLGTDMPDCVPLKDLKSYNRNTLDFAAVATSHHTPPQRTKARQYVTGFTVTDPSIAPDGGVIEVSLFRAHKDFLPIVKPGDSVLLRGFTVTALSDKGFGLQTHPEDSSWAVFDTDGEDAAPQIRGPPVELGEEEKGYLVDLRGWYAALDEGVRDKLARVAGEMAEKGRESRGAK</sequence>
<evidence type="ECO:0000313" key="3">
    <source>
        <dbReference type="EMBL" id="ROW06070.1"/>
    </source>
</evidence>
<feature type="domain" description="Telomeric single stranded DNA binding POT1/Cdc13" evidence="2">
    <location>
        <begin position="1418"/>
        <end position="1555"/>
    </location>
</feature>
<feature type="region of interest" description="Disordered" evidence="1">
    <location>
        <begin position="533"/>
        <end position="980"/>
    </location>
</feature>
<dbReference type="Pfam" id="PF02765">
    <property type="entry name" value="POT1"/>
    <property type="match status" value="1"/>
</dbReference>
<dbReference type="CDD" id="cd04497">
    <property type="entry name" value="hPOT1_OB1_like"/>
    <property type="match status" value="1"/>
</dbReference>
<dbReference type="GO" id="GO:0003677">
    <property type="term" value="F:DNA binding"/>
    <property type="evidence" value="ECO:0007669"/>
    <property type="project" value="InterPro"/>
</dbReference>
<feature type="compositionally biased region" description="Basic and acidic residues" evidence="1">
    <location>
        <begin position="566"/>
        <end position="576"/>
    </location>
</feature>
<gene>
    <name evidence="3" type="ORF">VMCG_04501</name>
</gene>
<feature type="compositionally biased region" description="Acidic residues" evidence="1">
    <location>
        <begin position="652"/>
        <end position="678"/>
    </location>
</feature>
<feature type="compositionally biased region" description="Acidic residues" evidence="1">
    <location>
        <begin position="1029"/>
        <end position="1063"/>
    </location>
</feature>
<evidence type="ECO:0000256" key="1">
    <source>
        <dbReference type="SAM" id="MobiDB-lite"/>
    </source>
</evidence>
<evidence type="ECO:0000259" key="2">
    <source>
        <dbReference type="SMART" id="SM00976"/>
    </source>
</evidence>
<proteinExistence type="predicted"/>
<feature type="compositionally biased region" description="Basic and acidic residues" evidence="1">
    <location>
        <begin position="1099"/>
        <end position="1113"/>
    </location>
</feature>
<feature type="compositionally biased region" description="Polar residues" evidence="1">
    <location>
        <begin position="955"/>
        <end position="966"/>
    </location>
</feature>
<feature type="compositionally biased region" description="Polar residues" evidence="1">
    <location>
        <begin position="932"/>
        <end position="948"/>
    </location>
</feature>
<feature type="compositionally biased region" description="Basic and acidic residues" evidence="1">
    <location>
        <begin position="1202"/>
        <end position="1211"/>
    </location>
</feature>
<feature type="compositionally biased region" description="Acidic residues" evidence="1">
    <location>
        <begin position="602"/>
        <end position="624"/>
    </location>
</feature>
<feature type="compositionally biased region" description="Acidic residues" evidence="1">
    <location>
        <begin position="771"/>
        <end position="797"/>
    </location>
</feature>
<feature type="region of interest" description="Disordered" evidence="1">
    <location>
        <begin position="466"/>
        <end position="515"/>
    </location>
</feature>
<dbReference type="Gene3D" id="2.40.50.140">
    <property type="entry name" value="Nucleic acid-binding proteins"/>
    <property type="match status" value="1"/>
</dbReference>
<feature type="compositionally biased region" description="Basic residues" evidence="1">
    <location>
        <begin position="218"/>
        <end position="227"/>
    </location>
</feature>
<feature type="compositionally biased region" description="Acidic residues" evidence="1">
    <location>
        <begin position="822"/>
        <end position="844"/>
    </location>
</feature>
<dbReference type="GO" id="GO:0000781">
    <property type="term" value="C:chromosome, telomeric region"/>
    <property type="evidence" value="ECO:0007669"/>
    <property type="project" value="InterPro"/>
</dbReference>
<feature type="compositionally biased region" description="Polar residues" evidence="1">
    <location>
        <begin position="1356"/>
        <end position="1367"/>
    </location>
</feature>
<dbReference type="STRING" id="356882.A0A423WRX9"/>
<feature type="compositionally biased region" description="Polar residues" evidence="1">
    <location>
        <begin position="441"/>
        <end position="454"/>
    </location>
</feature>
<feature type="region of interest" description="Disordered" evidence="1">
    <location>
        <begin position="1169"/>
        <end position="1375"/>
    </location>
</feature>
<feature type="compositionally biased region" description="Basic and acidic residues" evidence="1">
    <location>
        <begin position="489"/>
        <end position="502"/>
    </location>
</feature>
<feature type="compositionally biased region" description="Polar residues" evidence="1">
    <location>
        <begin position="382"/>
        <end position="403"/>
    </location>
</feature>
<feature type="compositionally biased region" description="Basic and acidic residues" evidence="1">
    <location>
        <begin position="798"/>
        <end position="819"/>
    </location>
</feature>
<protein>
    <recommendedName>
        <fullName evidence="2">Telomeric single stranded DNA binding POT1/Cdc13 domain-containing protein</fullName>
    </recommendedName>
</protein>
<reference evidence="3 4" key="1">
    <citation type="submission" date="2015-09" db="EMBL/GenBank/DDBJ databases">
        <title>Host preference determinants of Valsa canker pathogens revealed by comparative genomics.</title>
        <authorList>
            <person name="Yin Z."/>
            <person name="Huang L."/>
        </authorList>
    </citation>
    <scope>NUCLEOTIDE SEQUENCE [LARGE SCALE GENOMIC DNA]</scope>
    <source>
        <strain evidence="3 4">03-1</strain>
    </source>
</reference>
<feature type="region of interest" description="Disordered" evidence="1">
    <location>
        <begin position="209"/>
        <end position="454"/>
    </location>
</feature>
<feature type="compositionally biased region" description="Acidic residues" evidence="1">
    <location>
        <begin position="892"/>
        <end position="907"/>
    </location>
</feature>
<dbReference type="GO" id="GO:0000723">
    <property type="term" value="P:telomere maintenance"/>
    <property type="evidence" value="ECO:0007669"/>
    <property type="project" value="InterPro"/>
</dbReference>
<evidence type="ECO:0000313" key="4">
    <source>
        <dbReference type="Proteomes" id="UP000283895"/>
    </source>
</evidence>
<feature type="compositionally biased region" description="Acidic residues" evidence="1">
    <location>
        <begin position="1250"/>
        <end position="1261"/>
    </location>
</feature>
<feature type="compositionally biased region" description="Basic and acidic residues" evidence="1">
    <location>
        <begin position="733"/>
        <end position="743"/>
    </location>
</feature>
<feature type="compositionally biased region" description="Acidic residues" evidence="1">
    <location>
        <begin position="1212"/>
        <end position="1221"/>
    </location>
</feature>
<feature type="compositionally biased region" description="Polar residues" evidence="1">
    <location>
        <begin position="291"/>
        <end position="306"/>
    </location>
</feature>
<dbReference type="SUPFAM" id="SSF50249">
    <property type="entry name" value="Nucleic acid-binding proteins"/>
    <property type="match status" value="1"/>
</dbReference>
<feature type="compositionally biased region" description="Polar residues" evidence="1">
    <location>
        <begin position="338"/>
        <end position="349"/>
    </location>
</feature>
<feature type="compositionally biased region" description="Polar residues" evidence="1">
    <location>
        <begin position="1335"/>
        <end position="1344"/>
    </location>
</feature>
<feature type="region of interest" description="Disordered" evidence="1">
    <location>
        <begin position="1143"/>
        <end position="1162"/>
    </location>
</feature>
<dbReference type="EMBL" id="LKEA01000011">
    <property type="protein sequence ID" value="ROW06070.1"/>
    <property type="molecule type" value="Genomic_DNA"/>
</dbReference>
<comment type="caution">
    <text evidence="3">The sequence shown here is derived from an EMBL/GenBank/DDBJ whole genome shotgun (WGS) entry which is preliminary data.</text>
</comment>
<dbReference type="OrthoDB" id="5363079at2759"/>
<dbReference type="InterPro" id="IPR011564">
    <property type="entry name" value="Telomer_end-bd_POT1/Cdc13"/>
</dbReference>
<feature type="compositionally biased region" description="Basic and acidic residues" evidence="1">
    <location>
        <begin position="625"/>
        <end position="634"/>
    </location>
</feature>
<organism evidence="3 4">
    <name type="scientific">Cytospora schulzeri</name>
    <dbReference type="NCBI Taxonomy" id="448051"/>
    <lineage>
        <taxon>Eukaryota</taxon>
        <taxon>Fungi</taxon>
        <taxon>Dikarya</taxon>
        <taxon>Ascomycota</taxon>
        <taxon>Pezizomycotina</taxon>
        <taxon>Sordariomycetes</taxon>
        <taxon>Sordariomycetidae</taxon>
        <taxon>Diaporthales</taxon>
        <taxon>Cytosporaceae</taxon>
        <taxon>Cytospora</taxon>
    </lineage>
</organism>
<dbReference type="InterPro" id="IPR012340">
    <property type="entry name" value="NA-bd_OB-fold"/>
</dbReference>